<feature type="domain" description="DUF4166" evidence="1">
    <location>
        <begin position="22"/>
        <end position="180"/>
    </location>
</feature>
<gene>
    <name evidence="2" type="ORF">JHT90_09125</name>
</gene>
<protein>
    <submittedName>
        <fullName evidence="2">DUF4166 domain-containing protein</fullName>
    </submittedName>
</protein>
<name>A0A974RX84_9GAMM</name>
<organism evidence="2 3">
    <name type="scientific">Entomomonas asaccharolytica</name>
    <dbReference type="NCBI Taxonomy" id="2785331"/>
    <lineage>
        <taxon>Bacteria</taxon>
        <taxon>Pseudomonadati</taxon>
        <taxon>Pseudomonadota</taxon>
        <taxon>Gammaproteobacteria</taxon>
        <taxon>Pseudomonadales</taxon>
        <taxon>Pseudomonadaceae</taxon>
        <taxon>Entomomonas</taxon>
    </lineage>
</organism>
<dbReference type="KEGG" id="eaz:JHT90_09125"/>
<evidence type="ECO:0000313" key="3">
    <source>
        <dbReference type="Proteomes" id="UP000595278"/>
    </source>
</evidence>
<dbReference type="EMBL" id="CP067393">
    <property type="protein sequence ID" value="QQP84574.1"/>
    <property type="molecule type" value="Genomic_DNA"/>
</dbReference>
<dbReference type="RefSeq" id="WP_201090471.1">
    <property type="nucleotide sequence ID" value="NZ_CP067393.1"/>
</dbReference>
<reference evidence="2 3" key="1">
    <citation type="submission" date="2021-01" db="EMBL/GenBank/DDBJ databases">
        <title>Entomomonas sp. F2A isolated from a house cricket (Acheta domesticus).</title>
        <authorList>
            <person name="Spergser J."/>
            <person name="Busse H.-J."/>
        </authorList>
    </citation>
    <scope>NUCLEOTIDE SEQUENCE [LARGE SCALE GENOMIC DNA]</scope>
    <source>
        <strain evidence="2 3">F2A</strain>
    </source>
</reference>
<evidence type="ECO:0000259" key="1">
    <source>
        <dbReference type="Pfam" id="PF13761"/>
    </source>
</evidence>
<evidence type="ECO:0000313" key="2">
    <source>
        <dbReference type="EMBL" id="QQP84574.1"/>
    </source>
</evidence>
<dbReference type="Pfam" id="PF13761">
    <property type="entry name" value="DUF4166"/>
    <property type="match status" value="1"/>
</dbReference>
<dbReference type="Proteomes" id="UP000595278">
    <property type="component" value="Chromosome"/>
</dbReference>
<dbReference type="InterPro" id="IPR025311">
    <property type="entry name" value="DUF4166"/>
</dbReference>
<keyword evidence="3" id="KW-1185">Reference proteome</keyword>
<dbReference type="AlphaFoldDB" id="A0A974RX84"/>
<proteinExistence type="predicted"/>
<sequence length="184" mass="21013">MTQTPPANIFAHLLGERYHEIPQAIQDFHNTPCILWQGQAKAGGATHFMANLMRKIMGFPQPANNLPVTVTVYYTEQGEECWTRRFGDSEFSSTLALDKNNPQQMYEKFGPVKQYFTLDIIDNWLYWKLQYCTFLGIKIPQLLSPKVVANEGVDTEGIYQFVAKVTLPLIGTLVEYNGYLTKSH</sequence>
<accession>A0A974RX84</accession>